<dbReference type="PROSITE" id="PS51688">
    <property type="entry name" value="ICA"/>
    <property type="match status" value="1"/>
</dbReference>
<dbReference type="Gene3D" id="1.10.10.10">
    <property type="entry name" value="Winged helix-like DNA-binding domain superfamily/Winged helix DNA-binding domain"/>
    <property type="match status" value="1"/>
</dbReference>
<evidence type="ECO:0000256" key="2">
    <source>
        <dbReference type="SAM" id="SignalP"/>
    </source>
</evidence>
<dbReference type="Proteomes" id="UP000197003">
    <property type="component" value="Chromosome"/>
</dbReference>
<dbReference type="InterPro" id="IPR030392">
    <property type="entry name" value="S74_ICA"/>
</dbReference>
<organism evidence="4 5">
    <name type="scientific">Bdellovibrio bacteriovorus</name>
    <dbReference type="NCBI Taxonomy" id="959"/>
    <lineage>
        <taxon>Bacteria</taxon>
        <taxon>Pseudomonadati</taxon>
        <taxon>Bdellovibrionota</taxon>
        <taxon>Bdellovibrionia</taxon>
        <taxon>Bdellovibrionales</taxon>
        <taxon>Pseudobdellovibrionaceae</taxon>
        <taxon>Bdellovibrio</taxon>
    </lineage>
</organism>
<gene>
    <name evidence="4" type="ORF">B9G79_06460</name>
</gene>
<evidence type="ECO:0000313" key="4">
    <source>
        <dbReference type="EMBL" id="ASD63234.1"/>
    </source>
</evidence>
<keyword evidence="1" id="KW-0175">Coiled coil</keyword>
<feature type="coiled-coil region" evidence="1">
    <location>
        <begin position="1250"/>
        <end position="1277"/>
    </location>
</feature>
<proteinExistence type="predicted"/>
<dbReference type="EMBL" id="CP020946">
    <property type="protein sequence ID" value="ASD63234.1"/>
    <property type="molecule type" value="Genomic_DNA"/>
</dbReference>
<reference evidence="4 5" key="1">
    <citation type="submission" date="2017-04" db="EMBL/GenBank/DDBJ databases">
        <title>Whole genome sequence of Bdellovibrio bacteriovorus strain SSB218315.</title>
        <authorList>
            <person name="Oyedara O."/>
            <person name="Rodriguez-Perez M.A."/>
        </authorList>
    </citation>
    <scope>NUCLEOTIDE SEQUENCE [LARGE SCALE GENOMIC DNA]</scope>
    <source>
        <strain evidence="4 5">SSB218315</strain>
    </source>
</reference>
<sequence>MVRHFGTFMILCLFFGPLTLSAAPQFLTYQGRVLKNNGYPLEYENVSFSFEITNPDGLCVIYREQVNGINMVNSGGVFDVAIGSGARQYPADAGFNLLDTFNNATPFVCDGGSLYSPAFNDGRRLRVKFHDGTGWKTITPDSVIRTVPYAAYASSAAKLGAYSASDFLLKNVLPVCGSGSFLSWNGSDLVCEGVSGASGGTVTQVSSANSYLTVANGTSTPLLTLKVGTVSGTVAAGDDARLTDARTPKGAAGGDLSGTYPAPSVVALQGVAVSNSAPASGNYLKYNGAQWAPAGINTSDVNGLSAALSTYLTQSAFNAAVSSASCGANQAAYWNSVSSNFQCQTINVGVTTVSGTAGQIVVSNGSTTPTLSLTSVGTSGTYFKVTTDAQGRVTAGQSSLVSADIPALSWTKIASDLPTTLAGYGITNAVTNVAGTPSLQTGLDASKPAVGTAGRLYVASDTKRIYRDTGSVWDLIASAAGAGGTVTSVATGTGLTGGPISTTGTISLANTAVTAGSYGSATQVPTYTVDAQGRLTAASNVTISGVSPGGVAGGDLTGTYPNPVLTATGVAAGTYPKVTVDAKGRVTAGAALAAADIPALDASKITTGTFAAARMPAFTGDATSVAGATALTLAASGVSAGTYKSVTVDTKGRVIAGTNPTTLSGYGITDAVTNVAGTPSVQTGLDASKPAVGTAGRLYVASDTKRIYRDTGSVWDLIASATGSGGTVTSVATGTGLTGGPISTTGTISLANTAVTAGAYGSTTQVPTFTVDAQGRLTAASNVTISGVSPGGAAGGDLTGAYPNPALTATGVAAGTYPKVTVDSKGRVTAGATLAAADIPALDASKITTGTFTAARMPAFTGDATSVAGATALTLAASGVTAGTYPKVTVDTKGRVTAGAALVAADIPALDTSKLTTGTLPIARGGTGSTTGSITGSGALTFAAGGTNQNIVLTPSGTGRTVLNGNVGIGTTTPAADLEIKRAFGAGGHIRIGDGYDANSFASLGYSAYGANLIISSGSYWNGSDWQATHTSASHVSVGPDGVMFKNTKGLTIGGSDPLKNMVLIGGTQNRLEIYPQAATVEGGEIYLQAAGNAGATADVSLDNYNNRFRVIVGGAEQMVVASSGNVGVGQTSPSYKMHVNGTVAGTAAYVNTSDERLKKNISVIPGALEKILRLNGVYFDWRQDEYPEWNFEQRHDVGVLAQEVEKVFPEAVRTDEKGYKAVAYSKLVPPLIEATKEINGKCEMNVAQIRDLQDKVTVLQKENEELKKRLSAIEEKLNGAL</sequence>
<dbReference type="InterPro" id="IPR036388">
    <property type="entry name" value="WH-like_DNA-bd_sf"/>
</dbReference>
<accession>A0A1Z3N6Z1</accession>
<feature type="domain" description="Peptidase S74" evidence="3">
    <location>
        <begin position="1154"/>
        <end position="1257"/>
    </location>
</feature>
<feature type="signal peptide" evidence="2">
    <location>
        <begin position="1"/>
        <end position="22"/>
    </location>
</feature>
<evidence type="ECO:0000259" key="3">
    <source>
        <dbReference type="PROSITE" id="PS51688"/>
    </source>
</evidence>
<protein>
    <recommendedName>
        <fullName evidence="3">Peptidase S74 domain-containing protein</fullName>
    </recommendedName>
</protein>
<name>A0A1Z3N6Z1_BDEBC</name>
<keyword evidence="2" id="KW-0732">Signal</keyword>
<evidence type="ECO:0000313" key="5">
    <source>
        <dbReference type="Proteomes" id="UP000197003"/>
    </source>
</evidence>
<dbReference type="Pfam" id="PF13884">
    <property type="entry name" value="Peptidase_S74"/>
    <property type="match status" value="1"/>
</dbReference>
<feature type="chain" id="PRO_5012328535" description="Peptidase S74 domain-containing protein" evidence="2">
    <location>
        <begin position="23"/>
        <end position="1282"/>
    </location>
</feature>
<evidence type="ECO:0000256" key="1">
    <source>
        <dbReference type="SAM" id="Coils"/>
    </source>
</evidence>